<geneLocation type="plasmid" evidence="3 4">
    <name>unnamed2</name>
</geneLocation>
<dbReference type="SUPFAM" id="SSF47781">
    <property type="entry name" value="RuvA domain 2-like"/>
    <property type="match status" value="1"/>
</dbReference>
<reference evidence="3 4" key="1">
    <citation type="submission" date="2024-04" db="EMBL/GenBank/DDBJ databases">
        <title>Marinobacter sp. SBY-1.</title>
        <authorList>
            <person name="Pan C."/>
        </authorList>
    </citation>
    <scope>NUCLEOTIDE SEQUENCE [LARGE SCALE GENOMIC DNA]</scope>
    <source>
        <strain evidence="3 4">SBY-1</strain>
        <plasmid evidence="3 4">unnamed2</plasmid>
    </source>
</reference>
<dbReference type="EMBL" id="CP152382">
    <property type="protein sequence ID" value="XAF56245.1"/>
    <property type="molecule type" value="Genomic_DNA"/>
</dbReference>
<protein>
    <submittedName>
        <fullName evidence="3">ERCC4 domain-containing protein</fullName>
    </submittedName>
</protein>
<dbReference type="SUPFAM" id="SSF52980">
    <property type="entry name" value="Restriction endonuclease-like"/>
    <property type="match status" value="1"/>
</dbReference>
<dbReference type="Gene3D" id="3.40.50.10130">
    <property type="match status" value="1"/>
</dbReference>
<evidence type="ECO:0000313" key="4">
    <source>
        <dbReference type="Proteomes" id="UP001445268"/>
    </source>
</evidence>
<keyword evidence="4" id="KW-1185">Reference proteome</keyword>
<dbReference type="InterPro" id="IPR010994">
    <property type="entry name" value="RuvA_2-like"/>
</dbReference>
<gene>
    <name evidence="3" type="ORF">AAGT77_20200</name>
</gene>
<keyword evidence="3" id="KW-0614">Plasmid</keyword>
<evidence type="ECO:0000313" key="3">
    <source>
        <dbReference type="EMBL" id="XAF56245.1"/>
    </source>
</evidence>
<dbReference type="Gene3D" id="1.10.150.20">
    <property type="entry name" value="5' to 3' exonuclease, C-terminal subdomain"/>
    <property type="match status" value="1"/>
</dbReference>
<evidence type="ECO:0000256" key="1">
    <source>
        <dbReference type="SAM" id="MobiDB-lite"/>
    </source>
</evidence>
<name>A0ABZ3E954_9GAMM</name>
<dbReference type="SMART" id="SM00891">
    <property type="entry name" value="ERCC4"/>
    <property type="match status" value="1"/>
</dbReference>
<feature type="domain" description="ERCC4" evidence="2">
    <location>
        <begin position="133"/>
        <end position="234"/>
    </location>
</feature>
<dbReference type="Pfam" id="PF02732">
    <property type="entry name" value="ERCC4"/>
    <property type="match status" value="1"/>
</dbReference>
<dbReference type="Proteomes" id="UP001445268">
    <property type="component" value="Plasmid unnamed2"/>
</dbReference>
<proteinExistence type="predicted"/>
<dbReference type="RefSeq" id="WP_342632793.1">
    <property type="nucleotide sequence ID" value="NZ_CP152382.1"/>
</dbReference>
<evidence type="ECO:0000259" key="2">
    <source>
        <dbReference type="SMART" id="SM00891"/>
    </source>
</evidence>
<dbReference type="InterPro" id="IPR006166">
    <property type="entry name" value="ERCC4_domain"/>
</dbReference>
<feature type="region of interest" description="Disordered" evidence="1">
    <location>
        <begin position="92"/>
        <end position="121"/>
    </location>
</feature>
<organism evidence="3 4">
    <name type="scientific">Marinobacter alkaliphilus</name>
    <dbReference type="NCBI Taxonomy" id="254719"/>
    <lineage>
        <taxon>Bacteria</taxon>
        <taxon>Pseudomonadati</taxon>
        <taxon>Pseudomonadota</taxon>
        <taxon>Gammaproteobacteria</taxon>
        <taxon>Pseudomonadales</taxon>
        <taxon>Marinobacteraceae</taxon>
        <taxon>Marinobacter</taxon>
    </lineage>
</organism>
<accession>A0ABZ3E954</accession>
<dbReference type="InterPro" id="IPR011335">
    <property type="entry name" value="Restrct_endonuc-II-like"/>
</dbReference>
<sequence length="360" mass="39531">MLNVWRHPKNDSVRLYVAPAVVKSASTEADPLLDPKTVKAWLEEGDGKPVLKVVVRSDDPVAGGLIAKLKAGIQGALGLSFAEPWADLVRQSEADNKPKKKGRPGRQVVNPESRAREASRLDVSSIKMPGDITIEVDHRETKLISELLSGHPNIRVKRVTLELGDFRVEDREGNELLIERKRCEPTESAPDSHNDFESSIVGDGRLFDQAERLHFRASNSDHQVIPVVLIEGDVHRHSQTMLIQQVDGALSWLVAIQRVSILTSLGANHSAYQIAKLASHFVDGLFTPIARHKKKPKALVSQKLYVLESLPGISTGIAEALLERFGSIRAMAQASELELASVKGVGPKRSREIARVLGEL</sequence>
<dbReference type="Pfam" id="PF14520">
    <property type="entry name" value="HHH_5"/>
    <property type="match status" value="1"/>
</dbReference>